<dbReference type="OrthoDB" id="5280464at2759"/>
<dbReference type="AlphaFoldDB" id="A0A9P8VGR5"/>
<keyword evidence="2" id="KW-1185">Reference proteome</keyword>
<reference evidence="1" key="1">
    <citation type="journal article" date="2021" name="Nat. Commun.">
        <title>Genetic determinants of endophytism in the Arabidopsis root mycobiome.</title>
        <authorList>
            <person name="Mesny F."/>
            <person name="Miyauchi S."/>
            <person name="Thiergart T."/>
            <person name="Pickel B."/>
            <person name="Atanasova L."/>
            <person name="Karlsson M."/>
            <person name="Huettel B."/>
            <person name="Barry K.W."/>
            <person name="Haridas S."/>
            <person name="Chen C."/>
            <person name="Bauer D."/>
            <person name="Andreopoulos W."/>
            <person name="Pangilinan J."/>
            <person name="LaButti K."/>
            <person name="Riley R."/>
            <person name="Lipzen A."/>
            <person name="Clum A."/>
            <person name="Drula E."/>
            <person name="Henrissat B."/>
            <person name="Kohler A."/>
            <person name="Grigoriev I.V."/>
            <person name="Martin F.M."/>
            <person name="Hacquard S."/>
        </authorList>
    </citation>
    <scope>NUCLEOTIDE SEQUENCE</scope>
    <source>
        <strain evidence="1">MPI-SDFR-AT-0117</strain>
    </source>
</reference>
<name>A0A9P8VGR5_9PEZI</name>
<evidence type="ECO:0008006" key="3">
    <source>
        <dbReference type="Google" id="ProtNLM"/>
    </source>
</evidence>
<protein>
    <recommendedName>
        <fullName evidence="3">F-box domain-containing protein</fullName>
    </recommendedName>
</protein>
<comment type="caution">
    <text evidence="1">The sequence shown here is derived from an EMBL/GenBank/DDBJ whole genome shotgun (WGS) entry which is preliminary data.</text>
</comment>
<gene>
    <name evidence="1" type="ORF">F5X68DRAFT_201752</name>
</gene>
<organism evidence="1 2">
    <name type="scientific">Plectosphaerella plurivora</name>
    <dbReference type="NCBI Taxonomy" id="936078"/>
    <lineage>
        <taxon>Eukaryota</taxon>
        <taxon>Fungi</taxon>
        <taxon>Dikarya</taxon>
        <taxon>Ascomycota</taxon>
        <taxon>Pezizomycotina</taxon>
        <taxon>Sordariomycetes</taxon>
        <taxon>Hypocreomycetidae</taxon>
        <taxon>Glomerellales</taxon>
        <taxon>Plectosphaerellaceae</taxon>
        <taxon>Plectosphaerella</taxon>
    </lineage>
</organism>
<sequence>MVDFMRCPTELLAAIMGSCESLCDVKSLMLTCRRNHVVWLAHAPVIIAAVAPRTVLLFDEALMAVRATEMVHQAELAAQLPPAIDPRSLPISCRLPTPSELTAVVDLNRFAEYIQTRYCKVFDASQELEEMYYAPMGRWPPDRNRGFGDDWFPEEPEGMPQWTERFRRAIYTT</sequence>
<proteinExistence type="predicted"/>
<evidence type="ECO:0000313" key="1">
    <source>
        <dbReference type="EMBL" id="KAH6691349.1"/>
    </source>
</evidence>
<dbReference type="EMBL" id="JAGSXJ010000005">
    <property type="protein sequence ID" value="KAH6691349.1"/>
    <property type="molecule type" value="Genomic_DNA"/>
</dbReference>
<accession>A0A9P8VGR5</accession>
<dbReference type="Proteomes" id="UP000770015">
    <property type="component" value="Unassembled WGS sequence"/>
</dbReference>
<evidence type="ECO:0000313" key="2">
    <source>
        <dbReference type="Proteomes" id="UP000770015"/>
    </source>
</evidence>